<dbReference type="InterPro" id="IPR003305">
    <property type="entry name" value="CenC_carb-bd"/>
</dbReference>
<proteinExistence type="predicted"/>
<keyword evidence="2" id="KW-0732">Signal</keyword>
<evidence type="ECO:0000313" key="5">
    <source>
        <dbReference type="Proteomes" id="UP001206206"/>
    </source>
</evidence>
<protein>
    <submittedName>
        <fullName evidence="4">Carbohydrate binding domain-containing protein</fullName>
    </submittedName>
</protein>
<comment type="caution">
    <text evidence="4">The sequence shown here is derived from an EMBL/GenBank/DDBJ whole genome shotgun (WGS) entry which is preliminary data.</text>
</comment>
<evidence type="ECO:0000259" key="3">
    <source>
        <dbReference type="Pfam" id="PF02018"/>
    </source>
</evidence>
<dbReference type="Pfam" id="PF02018">
    <property type="entry name" value="CBM_4_9"/>
    <property type="match status" value="1"/>
</dbReference>
<feature type="signal peptide" evidence="2">
    <location>
        <begin position="1"/>
        <end position="47"/>
    </location>
</feature>
<gene>
    <name evidence="4" type="ORF">NON19_29225</name>
</gene>
<feature type="domain" description="CBM-cenC" evidence="3">
    <location>
        <begin position="51"/>
        <end position="166"/>
    </location>
</feature>
<evidence type="ECO:0000313" key="4">
    <source>
        <dbReference type="EMBL" id="MCQ4046014.1"/>
    </source>
</evidence>
<dbReference type="InterPro" id="IPR008979">
    <property type="entry name" value="Galactose-bd-like_sf"/>
</dbReference>
<accession>A0ABT1PKW4</accession>
<feature type="non-terminal residue" evidence="4">
    <location>
        <position position="172"/>
    </location>
</feature>
<dbReference type="Gene3D" id="2.60.120.260">
    <property type="entry name" value="Galactose-binding domain-like"/>
    <property type="match status" value="1"/>
</dbReference>
<organism evidence="4 5">
    <name type="scientific">Streptantibioticus rubrisoli</name>
    <dbReference type="NCBI Taxonomy" id="1387313"/>
    <lineage>
        <taxon>Bacteria</taxon>
        <taxon>Bacillati</taxon>
        <taxon>Actinomycetota</taxon>
        <taxon>Actinomycetes</taxon>
        <taxon>Kitasatosporales</taxon>
        <taxon>Streptomycetaceae</taxon>
        <taxon>Streptantibioticus</taxon>
    </lineage>
</organism>
<dbReference type="SUPFAM" id="SSF49785">
    <property type="entry name" value="Galactose-binding domain-like"/>
    <property type="match status" value="1"/>
</dbReference>
<evidence type="ECO:0000256" key="2">
    <source>
        <dbReference type="SAM" id="SignalP"/>
    </source>
</evidence>
<evidence type="ECO:0000256" key="1">
    <source>
        <dbReference type="ARBA" id="ARBA00022801"/>
    </source>
</evidence>
<feature type="chain" id="PRO_5047411032" evidence="2">
    <location>
        <begin position="48"/>
        <end position="172"/>
    </location>
</feature>
<dbReference type="Proteomes" id="UP001206206">
    <property type="component" value="Unassembled WGS sequence"/>
</dbReference>
<keyword evidence="1" id="KW-0378">Hydrolase</keyword>
<sequence length="172" mass="17592">MSGSRHRLPGPDPDHRRRNRRTLPLLTAAALTAAGLGLGATISTAHAADANLAANPGFESGLTGWTCTGNSGATVNAPVHSGSSALKATPTASDDAQCSQVVSVRPNSTYTLSAWVQGSYVYLGATGTGGTDPSTWTPSASSYTQLSTSFTTGANTTSVTVYLHGWYGQPAY</sequence>
<name>A0ABT1PKW4_9ACTN</name>
<dbReference type="RefSeq" id="WP_255932172.1">
    <property type="nucleotide sequence ID" value="NZ_JANFNH010000054.1"/>
</dbReference>
<dbReference type="EMBL" id="JANFNH010000054">
    <property type="protein sequence ID" value="MCQ4046014.1"/>
    <property type="molecule type" value="Genomic_DNA"/>
</dbReference>
<keyword evidence="5" id="KW-1185">Reference proteome</keyword>
<reference evidence="4 5" key="1">
    <citation type="submission" date="2022-06" db="EMBL/GenBank/DDBJ databases">
        <title>Draft genome sequence of type strain Streptomyces rubrisoli DSM 42083.</title>
        <authorList>
            <person name="Duangmal K."/>
            <person name="Klaysubun C."/>
        </authorList>
    </citation>
    <scope>NUCLEOTIDE SEQUENCE [LARGE SCALE GENOMIC DNA]</scope>
    <source>
        <strain evidence="4 5">DSM 42083</strain>
    </source>
</reference>